<dbReference type="OrthoDB" id="10053431at2759"/>
<sequence>MGSCESPAFWNVNIPPEQHTFSCPEYLRHLTPKDVGIIATPDSEYTAQSWDEVRQIVATNSLESFKRVPSDLRRYRSFVYRLVQDYGSVHAFLLKERLRWEEPVKPRGAPFELEDDYKILFNDWPYGVDKRIVHLVVWTKFSLAEDPKTGDLTDQARRDTEAFMEKVFYENVPRERVIWFKNWAALKSVNAVEHFHVMMYDPDPCFVQRVTQGDVPQCLREAH</sequence>
<proteinExistence type="predicted"/>
<dbReference type="RefSeq" id="XP_046121743.1">
    <property type="nucleotide sequence ID" value="XM_046261892.1"/>
</dbReference>
<dbReference type="PANTHER" id="PTHR35020">
    <property type="entry name" value="N-ACETYLGLUCOSAMINE-INDUCED PROTEIN 1"/>
    <property type="match status" value="1"/>
</dbReference>
<dbReference type="AlphaFoldDB" id="A0A9P8CS90"/>
<accession>A0A9P8CS90</accession>
<dbReference type="GO" id="GO:0006044">
    <property type="term" value="P:N-acetylglucosamine metabolic process"/>
    <property type="evidence" value="ECO:0007669"/>
    <property type="project" value="TreeGrafter"/>
</dbReference>
<reference evidence="1" key="1">
    <citation type="journal article" date="2021" name="IMA Fungus">
        <title>Genomic characterization of three marine fungi, including Emericellopsis atlantica sp. nov. with signatures of a generalist lifestyle and marine biomass degradation.</title>
        <authorList>
            <person name="Hagestad O.C."/>
            <person name="Hou L."/>
            <person name="Andersen J.H."/>
            <person name="Hansen E.H."/>
            <person name="Altermark B."/>
            <person name="Li C."/>
            <person name="Kuhnert E."/>
            <person name="Cox R.J."/>
            <person name="Crous P.W."/>
            <person name="Spatafora J.W."/>
            <person name="Lail K."/>
            <person name="Amirebrahimi M."/>
            <person name="Lipzen A."/>
            <person name="Pangilinan J."/>
            <person name="Andreopoulos W."/>
            <person name="Hayes R.D."/>
            <person name="Ng V."/>
            <person name="Grigoriev I.V."/>
            <person name="Jackson S.A."/>
            <person name="Sutton T.D.S."/>
            <person name="Dobson A.D.W."/>
            <person name="Rama T."/>
        </authorList>
    </citation>
    <scope>NUCLEOTIDE SEQUENCE</scope>
    <source>
        <strain evidence="1">TS7</strain>
    </source>
</reference>
<dbReference type="EMBL" id="MU251244">
    <property type="protein sequence ID" value="KAG9257819.1"/>
    <property type="molecule type" value="Genomic_DNA"/>
</dbReference>
<organism evidence="1 2">
    <name type="scientific">Emericellopsis atlantica</name>
    <dbReference type="NCBI Taxonomy" id="2614577"/>
    <lineage>
        <taxon>Eukaryota</taxon>
        <taxon>Fungi</taxon>
        <taxon>Dikarya</taxon>
        <taxon>Ascomycota</taxon>
        <taxon>Pezizomycotina</taxon>
        <taxon>Sordariomycetes</taxon>
        <taxon>Hypocreomycetidae</taxon>
        <taxon>Hypocreales</taxon>
        <taxon>Bionectriaceae</taxon>
        <taxon>Emericellopsis</taxon>
    </lineage>
</organism>
<comment type="caution">
    <text evidence="1">The sequence shown here is derived from an EMBL/GenBank/DDBJ whole genome shotgun (WGS) entry which is preliminary data.</text>
</comment>
<evidence type="ECO:0000313" key="1">
    <source>
        <dbReference type="EMBL" id="KAG9257819.1"/>
    </source>
</evidence>
<evidence type="ECO:0000313" key="2">
    <source>
        <dbReference type="Proteomes" id="UP000887229"/>
    </source>
</evidence>
<evidence type="ECO:0008006" key="3">
    <source>
        <dbReference type="Google" id="ProtNLM"/>
    </source>
</evidence>
<protein>
    <recommendedName>
        <fullName evidence="3">N-acetylglucosamine-induced protein 1</fullName>
    </recommendedName>
</protein>
<dbReference type="Pfam" id="PF12239">
    <property type="entry name" value="DUF3605"/>
    <property type="match status" value="1"/>
</dbReference>
<dbReference type="GeneID" id="70292795"/>
<keyword evidence="2" id="KW-1185">Reference proteome</keyword>
<gene>
    <name evidence="1" type="ORF">F5Z01DRAFT_632843</name>
</gene>
<name>A0A9P8CS90_9HYPO</name>
<dbReference type="GO" id="GO:0005737">
    <property type="term" value="C:cytoplasm"/>
    <property type="evidence" value="ECO:0007669"/>
    <property type="project" value="TreeGrafter"/>
</dbReference>
<dbReference type="PANTHER" id="PTHR35020:SF4">
    <property type="entry name" value="N-ACETYLGLUCOSAMINE-INDUCED PROTEIN 1"/>
    <property type="match status" value="1"/>
</dbReference>
<dbReference type="Proteomes" id="UP000887229">
    <property type="component" value="Unassembled WGS sequence"/>
</dbReference>
<dbReference type="InterPro" id="IPR022036">
    <property type="entry name" value="DUF3605"/>
</dbReference>